<evidence type="ECO:0000313" key="4">
    <source>
        <dbReference type="Proteomes" id="UP000299102"/>
    </source>
</evidence>
<accession>A0A4C1ZEG0</accession>
<dbReference type="InterPro" id="IPR036291">
    <property type="entry name" value="NAD(P)-bd_dom_sf"/>
</dbReference>
<keyword evidence="4" id="KW-1185">Reference proteome</keyword>
<dbReference type="InterPro" id="IPR057326">
    <property type="entry name" value="KR_dom"/>
</dbReference>
<dbReference type="EMBL" id="BGZK01001730">
    <property type="protein sequence ID" value="GBP85329.1"/>
    <property type="molecule type" value="Genomic_DNA"/>
</dbReference>
<dbReference type="PRINTS" id="PR00080">
    <property type="entry name" value="SDRFAMILY"/>
</dbReference>
<evidence type="ECO:0000259" key="2">
    <source>
        <dbReference type="SMART" id="SM00822"/>
    </source>
</evidence>
<evidence type="ECO:0000256" key="1">
    <source>
        <dbReference type="ARBA" id="ARBA00023002"/>
    </source>
</evidence>
<organism evidence="3 4">
    <name type="scientific">Eumeta variegata</name>
    <name type="common">Bagworm moth</name>
    <name type="synonym">Eumeta japonica</name>
    <dbReference type="NCBI Taxonomy" id="151549"/>
    <lineage>
        <taxon>Eukaryota</taxon>
        <taxon>Metazoa</taxon>
        <taxon>Ecdysozoa</taxon>
        <taxon>Arthropoda</taxon>
        <taxon>Hexapoda</taxon>
        <taxon>Insecta</taxon>
        <taxon>Pterygota</taxon>
        <taxon>Neoptera</taxon>
        <taxon>Endopterygota</taxon>
        <taxon>Lepidoptera</taxon>
        <taxon>Glossata</taxon>
        <taxon>Ditrysia</taxon>
        <taxon>Tineoidea</taxon>
        <taxon>Psychidae</taxon>
        <taxon>Oiketicinae</taxon>
        <taxon>Eumeta</taxon>
    </lineage>
</organism>
<evidence type="ECO:0000313" key="3">
    <source>
        <dbReference type="EMBL" id="GBP85329.1"/>
    </source>
</evidence>
<dbReference type="GO" id="GO:0016491">
    <property type="term" value="F:oxidoreductase activity"/>
    <property type="evidence" value="ECO:0007669"/>
    <property type="project" value="UniProtKB-KW"/>
</dbReference>
<dbReference type="PROSITE" id="PS00061">
    <property type="entry name" value="ADH_SHORT"/>
    <property type="match status" value="1"/>
</dbReference>
<dbReference type="NCBIfam" id="NF005559">
    <property type="entry name" value="PRK07231.1"/>
    <property type="match status" value="1"/>
</dbReference>
<comment type="caution">
    <text evidence="3">The sequence shown here is derived from an EMBL/GenBank/DDBJ whole genome shotgun (WGS) entry which is preliminary data.</text>
</comment>
<keyword evidence="1" id="KW-0560">Oxidoreductase</keyword>
<gene>
    <name evidence="3" type="primary">fabG</name>
    <name evidence="3" type="ORF">EVAR_99415_1</name>
</gene>
<protein>
    <submittedName>
        <fullName evidence="3">3-oxoacyl-[acyl-carrier-protein] reductase FabG</fullName>
    </submittedName>
</protein>
<dbReference type="Pfam" id="PF13561">
    <property type="entry name" value="adh_short_C2"/>
    <property type="match status" value="1"/>
</dbReference>
<dbReference type="STRING" id="151549.A0A4C1ZEG0"/>
<dbReference type="Proteomes" id="UP000299102">
    <property type="component" value="Unassembled WGS sequence"/>
</dbReference>
<sequence>MSFKDKVVIVTGSSSGIGAATAKLFAREGAKVTLVGRNVDKLKNIERECTELGGVQPLTIVADVSNDEEAKAIVQKTVELHGKLDILVNNAGIGSFSSILDTNYMTEFDRIMATNLRAVVVITNSALPYLIQSKGNIINVSSIAALNPTPAVSPYCTSKAALDHFSRSVAAEVASKGVRVNIVSPGPVKTDMNQTVGVSDEQMEMLAKSTPLGFIIKSEEVGELILYLASDKAKSITGSTFVIDVGATLQGNTSSIELLK</sequence>
<proteinExistence type="predicted"/>
<feature type="domain" description="Ketoreductase" evidence="2">
    <location>
        <begin position="6"/>
        <end position="188"/>
    </location>
</feature>
<dbReference type="PRINTS" id="PR00081">
    <property type="entry name" value="GDHRDH"/>
</dbReference>
<dbReference type="PANTHER" id="PTHR43975:SF2">
    <property type="entry name" value="EG:BACR7A4.14 PROTEIN-RELATED"/>
    <property type="match status" value="1"/>
</dbReference>
<dbReference type="FunFam" id="3.40.50.720:FF:000084">
    <property type="entry name" value="Short-chain dehydrogenase reductase"/>
    <property type="match status" value="1"/>
</dbReference>
<dbReference type="SMART" id="SM00822">
    <property type="entry name" value="PKS_KR"/>
    <property type="match status" value="1"/>
</dbReference>
<name>A0A4C1ZEG0_EUMVA</name>
<dbReference type="PANTHER" id="PTHR43975">
    <property type="entry name" value="ZGC:101858"/>
    <property type="match status" value="1"/>
</dbReference>
<dbReference type="InterPro" id="IPR020904">
    <property type="entry name" value="Sc_DH/Rdtase_CS"/>
</dbReference>
<dbReference type="Gene3D" id="3.40.50.720">
    <property type="entry name" value="NAD(P)-binding Rossmann-like Domain"/>
    <property type="match status" value="1"/>
</dbReference>
<dbReference type="AlphaFoldDB" id="A0A4C1ZEG0"/>
<reference evidence="3 4" key="1">
    <citation type="journal article" date="2019" name="Commun. Biol.">
        <title>The bagworm genome reveals a unique fibroin gene that provides high tensile strength.</title>
        <authorList>
            <person name="Kono N."/>
            <person name="Nakamura H."/>
            <person name="Ohtoshi R."/>
            <person name="Tomita M."/>
            <person name="Numata K."/>
            <person name="Arakawa K."/>
        </authorList>
    </citation>
    <scope>NUCLEOTIDE SEQUENCE [LARGE SCALE GENOMIC DNA]</scope>
</reference>
<dbReference type="InterPro" id="IPR002347">
    <property type="entry name" value="SDR_fam"/>
</dbReference>
<dbReference type="GO" id="GO:0006629">
    <property type="term" value="P:lipid metabolic process"/>
    <property type="evidence" value="ECO:0007669"/>
    <property type="project" value="UniProtKB-ARBA"/>
</dbReference>
<dbReference type="OrthoDB" id="47007at2759"/>
<dbReference type="SUPFAM" id="SSF51735">
    <property type="entry name" value="NAD(P)-binding Rossmann-fold domains"/>
    <property type="match status" value="1"/>
</dbReference>